<keyword evidence="3" id="KW-1185">Reference proteome</keyword>
<dbReference type="EMBL" id="CAJNOC010001301">
    <property type="protein sequence ID" value="CAF0852756.1"/>
    <property type="molecule type" value="Genomic_DNA"/>
</dbReference>
<feature type="compositionally biased region" description="Basic residues" evidence="1">
    <location>
        <begin position="24"/>
        <end position="36"/>
    </location>
</feature>
<sequence length="286" mass="32795">MSKHYEERYYGRNDDDSYDEHRRSSSRRRSNSRPRRGPPPEEQYYRRGMTRSESGSTISSMASDYEYRTACVGEKPMVRVPRDVIRAPTPPPVIQRVVERAPTPEPDIVERVIVRPQPQQLIERIIERPRTPPPKIIDKEVCEPAPPPIVRTRIVKVDHSPRHYANSSRSYYPSPSRGARFNYQPQVEYDYDNSYSNSYSTTELFSPQNYTTYASPSVFNVPPPQPPITTVTYQPGPSNLGLPNQGNFGPTNAYATGFSYGYRPNGTMQGFSSPSMMQPNVYPRQY</sequence>
<gene>
    <name evidence="2" type="ORF">OXX778_LOCUS9035</name>
</gene>
<accession>A0A813WFI6</accession>
<name>A0A813WFI6_9BILA</name>
<evidence type="ECO:0000313" key="2">
    <source>
        <dbReference type="EMBL" id="CAF0852756.1"/>
    </source>
</evidence>
<dbReference type="AlphaFoldDB" id="A0A813WFI6"/>
<feature type="region of interest" description="Disordered" evidence="1">
    <location>
        <begin position="1"/>
        <end position="61"/>
    </location>
</feature>
<dbReference type="Proteomes" id="UP000663879">
    <property type="component" value="Unassembled WGS sequence"/>
</dbReference>
<reference evidence="2" key="1">
    <citation type="submission" date="2021-02" db="EMBL/GenBank/DDBJ databases">
        <authorList>
            <person name="Nowell W R."/>
        </authorList>
    </citation>
    <scope>NUCLEOTIDE SEQUENCE</scope>
    <source>
        <strain evidence="2">Ploen Becks lab</strain>
    </source>
</reference>
<evidence type="ECO:0000256" key="1">
    <source>
        <dbReference type="SAM" id="MobiDB-lite"/>
    </source>
</evidence>
<dbReference type="OrthoDB" id="10072194at2759"/>
<protein>
    <submittedName>
        <fullName evidence="2">Uncharacterized protein</fullName>
    </submittedName>
</protein>
<feature type="compositionally biased region" description="Polar residues" evidence="1">
    <location>
        <begin position="51"/>
        <end position="61"/>
    </location>
</feature>
<proteinExistence type="predicted"/>
<comment type="caution">
    <text evidence="2">The sequence shown here is derived from an EMBL/GenBank/DDBJ whole genome shotgun (WGS) entry which is preliminary data.</text>
</comment>
<evidence type="ECO:0000313" key="3">
    <source>
        <dbReference type="Proteomes" id="UP000663879"/>
    </source>
</evidence>
<feature type="compositionally biased region" description="Basic and acidic residues" evidence="1">
    <location>
        <begin position="1"/>
        <end position="23"/>
    </location>
</feature>
<organism evidence="2 3">
    <name type="scientific">Brachionus calyciflorus</name>
    <dbReference type="NCBI Taxonomy" id="104777"/>
    <lineage>
        <taxon>Eukaryota</taxon>
        <taxon>Metazoa</taxon>
        <taxon>Spiralia</taxon>
        <taxon>Gnathifera</taxon>
        <taxon>Rotifera</taxon>
        <taxon>Eurotatoria</taxon>
        <taxon>Monogononta</taxon>
        <taxon>Pseudotrocha</taxon>
        <taxon>Ploima</taxon>
        <taxon>Brachionidae</taxon>
        <taxon>Brachionus</taxon>
    </lineage>
</organism>